<sequence>MYHELSTWGKNVPTQKPVVTNTAVTTRTINSERSSECESLDGYFAESIGFTTPMRTDLGDVLAMAITQKKQTVAATANAGGKKNKKAKKMTPLFSTGINYAGK</sequence>
<accession>A0A0A1XP71</accession>
<protein>
    <submittedName>
        <fullName evidence="1">Phosphoenolpyruvate carboxylase 4</fullName>
    </submittedName>
</protein>
<dbReference type="AlphaFoldDB" id="A0A0A1XP71"/>
<evidence type="ECO:0000313" key="1">
    <source>
        <dbReference type="EMBL" id="JAD12338.1"/>
    </source>
</evidence>
<dbReference type="EMBL" id="GBXI01001954">
    <property type="protein sequence ID" value="JAD12338.1"/>
    <property type="molecule type" value="Transcribed_RNA"/>
</dbReference>
<reference evidence="1" key="2">
    <citation type="journal article" date="2015" name="Gigascience">
        <title>Reconstructing a comprehensive transcriptome assembly of a white-pupal translocated strain of the pest fruit fly Bactrocera cucurbitae.</title>
        <authorList>
            <person name="Sim S.B."/>
            <person name="Calla B."/>
            <person name="Hall B."/>
            <person name="DeRego T."/>
            <person name="Geib S.M."/>
        </authorList>
    </citation>
    <scope>NUCLEOTIDE SEQUENCE</scope>
</reference>
<organism evidence="1">
    <name type="scientific">Zeugodacus cucurbitae</name>
    <name type="common">Melon fruit fly</name>
    <name type="synonym">Bactrocera cucurbitae</name>
    <dbReference type="NCBI Taxonomy" id="28588"/>
    <lineage>
        <taxon>Eukaryota</taxon>
        <taxon>Metazoa</taxon>
        <taxon>Ecdysozoa</taxon>
        <taxon>Arthropoda</taxon>
        <taxon>Hexapoda</taxon>
        <taxon>Insecta</taxon>
        <taxon>Pterygota</taxon>
        <taxon>Neoptera</taxon>
        <taxon>Endopterygota</taxon>
        <taxon>Diptera</taxon>
        <taxon>Brachycera</taxon>
        <taxon>Muscomorpha</taxon>
        <taxon>Tephritoidea</taxon>
        <taxon>Tephritidae</taxon>
        <taxon>Zeugodacus</taxon>
        <taxon>Zeugodacus</taxon>
    </lineage>
</organism>
<reference evidence="1" key="1">
    <citation type="submission" date="2014-11" db="EMBL/GenBank/DDBJ databases">
        <authorList>
            <person name="Geib S."/>
        </authorList>
    </citation>
    <scope>NUCLEOTIDE SEQUENCE</scope>
</reference>
<gene>
    <name evidence="1" type="primary">PPC4</name>
    <name evidence="1" type="ORF">g.21775</name>
</gene>
<proteinExistence type="predicted"/>
<keyword evidence="1" id="KW-0670">Pyruvate</keyword>
<name>A0A0A1XP71_ZEUCU</name>